<feature type="non-terminal residue" evidence="1">
    <location>
        <position position="79"/>
    </location>
</feature>
<dbReference type="AlphaFoldDB" id="A0A383CKB3"/>
<accession>A0A383CKB3</accession>
<organism evidence="1">
    <name type="scientific">marine metagenome</name>
    <dbReference type="NCBI Taxonomy" id="408172"/>
    <lineage>
        <taxon>unclassified sequences</taxon>
        <taxon>metagenomes</taxon>
        <taxon>ecological metagenomes</taxon>
    </lineage>
</organism>
<proteinExistence type="predicted"/>
<name>A0A383CKB3_9ZZZZ</name>
<gene>
    <name evidence="1" type="ORF">METZ01_LOCUS485415</name>
</gene>
<evidence type="ECO:0000313" key="1">
    <source>
        <dbReference type="EMBL" id="SVE32561.1"/>
    </source>
</evidence>
<reference evidence="1" key="1">
    <citation type="submission" date="2018-05" db="EMBL/GenBank/DDBJ databases">
        <authorList>
            <person name="Lanie J.A."/>
            <person name="Ng W.-L."/>
            <person name="Kazmierczak K.M."/>
            <person name="Andrzejewski T.M."/>
            <person name="Davidsen T.M."/>
            <person name="Wayne K.J."/>
            <person name="Tettelin H."/>
            <person name="Glass J.I."/>
            <person name="Rusch D."/>
            <person name="Podicherti R."/>
            <person name="Tsui H.-C.T."/>
            <person name="Winkler M.E."/>
        </authorList>
    </citation>
    <scope>NUCLEOTIDE SEQUENCE</scope>
</reference>
<dbReference type="EMBL" id="UINC01209511">
    <property type="protein sequence ID" value="SVE32561.1"/>
    <property type="molecule type" value="Genomic_DNA"/>
</dbReference>
<sequence>MKTTLLTVFACLVPLALLRAELQQVHKVDSQPLLLQVKRLQEALDYLGEPLPAVTAQKLETATKTKGGVKVTRLVQQAL</sequence>
<protein>
    <submittedName>
        <fullName evidence="1">Uncharacterized protein</fullName>
    </submittedName>
</protein>